<dbReference type="PROSITE" id="PS00108">
    <property type="entry name" value="PROTEIN_KINASE_ST"/>
    <property type="match status" value="1"/>
</dbReference>
<dbReference type="InterPro" id="IPR008271">
    <property type="entry name" value="Ser/Thr_kinase_AS"/>
</dbReference>
<evidence type="ECO:0000313" key="8">
    <source>
        <dbReference type="EMBL" id="KAL0578822.1"/>
    </source>
</evidence>
<evidence type="ECO:0000256" key="5">
    <source>
        <dbReference type="SAM" id="MobiDB-lite"/>
    </source>
</evidence>
<dbReference type="EMBL" id="JBAHYK010000083">
    <property type="protein sequence ID" value="KAL0578822.1"/>
    <property type="molecule type" value="Genomic_DNA"/>
</dbReference>
<keyword evidence="9" id="KW-1185">Reference proteome</keyword>
<feature type="domain" description="VHS" evidence="7">
    <location>
        <begin position="531"/>
        <end position="633"/>
    </location>
</feature>
<keyword evidence="2" id="KW-0547">Nucleotide-binding</keyword>
<dbReference type="PANTHER" id="PTHR44329">
    <property type="entry name" value="SERINE/THREONINE-PROTEIN KINASE TNNI3K-RELATED"/>
    <property type="match status" value="1"/>
</dbReference>
<dbReference type="Pfam" id="PF07714">
    <property type="entry name" value="PK_Tyr_Ser-Thr"/>
    <property type="match status" value="1"/>
</dbReference>
<organism evidence="8 9">
    <name type="scientific">Marasmius crinis-equi</name>
    <dbReference type="NCBI Taxonomy" id="585013"/>
    <lineage>
        <taxon>Eukaryota</taxon>
        <taxon>Fungi</taxon>
        <taxon>Dikarya</taxon>
        <taxon>Basidiomycota</taxon>
        <taxon>Agaricomycotina</taxon>
        <taxon>Agaricomycetes</taxon>
        <taxon>Agaricomycetidae</taxon>
        <taxon>Agaricales</taxon>
        <taxon>Marasmiineae</taxon>
        <taxon>Marasmiaceae</taxon>
        <taxon>Marasmius</taxon>
    </lineage>
</organism>
<dbReference type="PROSITE" id="PS50179">
    <property type="entry name" value="VHS"/>
    <property type="match status" value="1"/>
</dbReference>
<dbReference type="InterPro" id="IPR002014">
    <property type="entry name" value="VHS_dom"/>
</dbReference>
<keyword evidence="1" id="KW-0808">Transferase</keyword>
<feature type="domain" description="Protein kinase" evidence="6">
    <location>
        <begin position="21"/>
        <end position="285"/>
    </location>
</feature>
<sequence length="633" mass="70081">MLRLSRNSGLHPKCLAIQNVKLGEYPIDAGGFGEVWKGTIGESSQAVCLKMMKIYRDSDVEQLSKEYRREAILWRQLKHPNVLPFLGIYKLEHDRQLCLISPWMQKGNLVQFLRSTPREDVDHYTLAHDVAAGLSYLHKKKIIHGDLKGVNILMTDSFRASLGDFGLSRVADTLGLGITSTIRSRGTGRWLAPELLLENGVTSKASDIYAYGCVCYEIFTGQHPFPELPNEAAVTLAVNQGKRPSRPVEAKELTDLMWALMEKCWNATPSSRPDVDRVVSRIEGMNLRKTNMESAPDWNESLFTQVWANVEYRSLVTQAPRGENEPAHTPGSTMAMEASTSNRGSLYYDPPPPYSSPAVGLERTEMTVSAIGAVPLQFDNVVSGPIPSPIYASYTQSLPSQGLGENDMFRDDGLFPSLHPPPSENEEHDPTRSRSSSGSTFIPPAQSRMGLDQSSDSVYSIKKGPVMSSGTVHRHPEGDADIRGNGGGMSQWTGNQVHNKSNSHSSRFWQLVKKQGELTRSIGFLTATALEDTALVLDVCKQASGSDANAKEAARALRRELKTGHQLSTVRLWAIMVENCSGTFITSRLTSKKFLRALEDLSSSCTDPLVKERVLDVLWWWASAVPNNNNYRL</sequence>
<dbReference type="PANTHER" id="PTHR44329:SF288">
    <property type="entry name" value="MITOGEN-ACTIVATED PROTEIN KINASE KINASE KINASE 20"/>
    <property type="match status" value="1"/>
</dbReference>
<dbReference type="Gene3D" id="1.25.40.90">
    <property type="match status" value="1"/>
</dbReference>
<comment type="caution">
    <text evidence="8">The sequence shown here is derived from an EMBL/GenBank/DDBJ whole genome shotgun (WGS) entry which is preliminary data.</text>
</comment>
<evidence type="ECO:0000256" key="2">
    <source>
        <dbReference type="ARBA" id="ARBA00022741"/>
    </source>
</evidence>
<dbReference type="Pfam" id="PF00790">
    <property type="entry name" value="VHS"/>
    <property type="match status" value="1"/>
</dbReference>
<keyword evidence="4" id="KW-0067">ATP-binding</keyword>
<reference evidence="8 9" key="1">
    <citation type="submission" date="2024-02" db="EMBL/GenBank/DDBJ databases">
        <title>A draft genome for the cacao thread blight pathogen Marasmius crinis-equi.</title>
        <authorList>
            <person name="Cohen S.P."/>
            <person name="Baruah I.K."/>
            <person name="Amoako-Attah I."/>
            <person name="Bukari Y."/>
            <person name="Meinhardt L.W."/>
            <person name="Bailey B.A."/>
        </authorList>
    </citation>
    <scope>NUCLEOTIDE SEQUENCE [LARGE SCALE GENOMIC DNA]</scope>
    <source>
        <strain evidence="8 9">GH-76</strain>
    </source>
</reference>
<evidence type="ECO:0000256" key="1">
    <source>
        <dbReference type="ARBA" id="ARBA00022679"/>
    </source>
</evidence>
<dbReference type="InterPro" id="IPR008942">
    <property type="entry name" value="ENTH_VHS"/>
</dbReference>
<dbReference type="Proteomes" id="UP001465976">
    <property type="component" value="Unassembled WGS sequence"/>
</dbReference>
<dbReference type="PRINTS" id="PR00109">
    <property type="entry name" value="TYRKINASE"/>
</dbReference>
<dbReference type="PROSITE" id="PS50011">
    <property type="entry name" value="PROTEIN_KINASE_DOM"/>
    <property type="match status" value="1"/>
</dbReference>
<dbReference type="InterPro" id="IPR011009">
    <property type="entry name" value="Kinase-like_dom_sf"/>
</dbReference>
<proteinExistence type="predicted"/>
<accession>A0ABR3FU33</accession>
<gene>
    <name evidence="8" type="primary">TUS1_3</name>
    <name evidence="8" type="ORF">V5O48_003190</name>
</gene>
<dbReference type="SMART" id="SM00220">
    <property type="entry name" value="S_TKc"/>
    <property type="match status" value="1"/>
</dbReference>
<dbReference type="Gene3D" id="1.10.510.10">
    <property type="entry name" value="Transferase(Phosphotransferase) domain 1"/>
    <property type="match status" value="1"/>
</dbReference>
<dbReference type="SUPFAM" id="SSF48464">
    <property type="entry name" value="ENTH/VHS domain"/>
    <property type="match status" value="1"/>
</dbReference>
<dbReference type="InterPro" id="IPR051681">
    <property type="entry name" value="Ser/Thr_Kinases-Pseudokinases"/>
</dbReference>
<evidence type="ECO:0000256" key="4">
    <source>
        <dbReference type="ARBA" id="ARBA00022840"/>
    </source>
</evidence>
<feature type="region of interest" description="Disordered" evidence="5">
    <location>
        <begin position="318"/>
        <end position="351"/>
    </location>
</feature>
<name>A0ABR3FU33_9AGAR</name>
<evidence type="ECO:0000313" key="9">
    <source>
        <dbReference type="Proteomes" id="UP001465976"/>
    </source>
</evidence>
<evidence type="ECO:0000259" key="7">
    <source>
        <dbReference type="PROSITE" id="PS50179"/>
    </source>
</evidence>
<feature type="region of interest" description="Disordered" evidence="5">
    <location>
        <begin position="402"/>
        <end position="455"/>
    </location>
</feature>
<dbReference type="InterPro" id="IPR000719">
    <property type="entry name" value="Prot_kinase_dom"/>
</dbReference>
<dbReference type="SUPFAM" id="SSF56112">
    <property type="entry name" value="Protein kinase-like (PK-like)"/>
    <property type="match status" value="1"/>
</dbReference>
<evidence type="ECO:0000256" key="3">
    <source>
        <dbReference type="ARBA" id="ARBA00022777"/>
    </source>
</evidence>
<protein>
    <submittedName>
        <fullName evidence="8">Rho guanine nucleotide exchange factor</fullName>
    </submittedName>
</protein>
<keyword evidence="3" id="KW-0418">Kinase</keyword>
<evidence type="ECO:0000259" key="6">
    <source>
        <dbReference type="PROSITE" id="PS50011"/>
    </source>
</evidence>
<dbReference type="InterPro" id="IPR001245">
    <property type="entry name" value="Ser-Thr/Tyr_kinase_cat_dom"/>
</dbReference>